<dbReference type="STRING" id="6248.A0A0K0ER65"/>
<dbReference type="WBParaSite" id="SSTP_0001194900.1">
    <property type="protein sequence ID" value="SSTP_0001194900.1"/>
    <property type="gene ID" value="SSTP_0001194900"/>
</dbReference>
<dbReference type="PROSITE" id="PS50200">
    <property type="entry name" value="RA"/>
    <property type="match status" value="1"/>
</dbReference>
<dbReference type="Pfam" id="PF00618">
    <property type="entry name" value="RasGEF_N"/>
    <property type="match status" value="1"/>
</dbReference>
<evidence type="ECO:0000313" key="8">
    <source>
        <dbReference type="WBParaSite" id="SSTP_0001194900.1"/>
    </source>
</evidence>
<feature type="domain" description="Ras-GEF" evidence="4">
    <location>
        <begin position="234"/>
        <end position="500"/>
    </location>
</feature>
<dbReference type="InterPro" id="IPR036964">
    <property type="entry name" value="RASGEF_cat_dom_sf"/>
</dbReference>
<sequence>MAVSKYWGDEKTEDAVYAVYLKKVRYLPPSNNETLGHPLYRPTDPDSYHLQTDMSPDHLQWETIKERTIKAGTVDKLIESLIGSDDHIDNRHFNVFFSTYRTFTTPFIVHKKLISWYEELNNNDCCSQQDILKQGCIRSIFSCWIDLFPEDFYCVQGKFEMLHNLILFSKCNRLADIKFKAKKLREKYRLIVAEGGIILQLPSIDRYTFALGYDQNDYLYSHERAKMFDVGKENCVQIAEQLTFWDAALFKELLSYQCLGATWSKRNKALPETVFTVRATIDQFNAVSQRVMTSIVLPDCRNDFRAKIIEKWIDIAKELTNLRNYSSLKAVLSSLQSEPVHRLKSTWAIVQKSYISLFKELCHNMETSDKSNIDRNYSQDDENCKKTSTNGKKNSIIAIARRTKSDVNLQEFGGMVPYLGNVLTRLTMLDNKMSDITEDGLINFDKKRKEFEILAKVKLYQSAAKNYNVPLDRGFCAWFYYLPAMPENECFERSLEIEKGSSQTPDMKSNRRNAPRHSIATALPTSFINNSNNFYKNNFGNDINIRGLMGQHSNDSGINTEDINWTISPDGTTVDLNNSNCSCISNGLSKNGLNKISNHLQPMSYNFNSLTAPSTPSSSISYRGSEFNPSGLQGSTPRKQILLDMMSEGCKSPNCIYGTTSTDSANLKKGQKHYGSHLSSSSTASSHSHQSSTSSSLGSPANLIQKPNISTSNSEQSFYLARVGLDDSLQEDGAGANYKCIKILNNDRMGELLDRALEKHLISTVDRSDYVLIQLLPDGGEFELPESCHPYYAVAPDPSTPILNIIIRKKNEESKNSKGPSAKKINRMKRTNLLRWSSGYL</sequence>
<dbReference type="GO" id="GO:0005085">
    <property type="term" value="F:guanyl-nucleotide exchange factor activity"/>
    <property type="evidence" value="ECO:0007669"/>
    <property type="project" value="UniProtKB-KW"/>
</dbReference>
<dbReference type="GO" id="GO:0005886">
    <property type="term" value="C:plasma membrane"/>
    <property type="evidence" value="ECO:0007669"/>
    <property type="project" value="TreeGrafter"/>
</dbReference>
<dbReference type="PANTHER" id="PTHR23113">
    <property type="entry name" value="GUANINE NUCLEOTIDE EXCHANGE FACTOR"/>
    <property type="match status" value="1"/>
</dbReference>
<dbReference type="InterPro" id="IPR001895">
    <property type="entry name" value="RASGEF_cat_dom"/>
</dbReference>
<protein>
    <submittedName>
        <fullName evidence="8">Ral guanine nucleotide dissociation stimulator-like 1</fullName>
    </submittedName>
    <submittedName>
        <fullName evidence="9">Ras-GEF domain-containing protein</fullName>
    </submittedName>
</protein>
<evidence type="ECO:0000313" key="9">
    <source>
        <dbReference type="WBParaSite" id="TCONS_00000695.p1"/>
    </source>
</evidence>
<dbReference type="Proteomes" id="UP000035681">
    <property type="component" value="Unplaced"/>
</dbReference>
<dbReference type="SUPFAM" id="SSF48366">
    <property type="entry name" value="Ras GEF"/>
    <property type="match status" value="1"/>
</dbReference>
<dbReference type="SMART" id="SM00147">
    <property type="entry name" value="RasGEF"/>
    <property type="match status" value="1"/>
</dbReference>
<feature type="compositionally biased region" description="Low complexity" evidence="3">
    <location>
        <begin position="676"/>
        <end position="699"/>
    </location>
</feature>
<feature type="domain" description="Ras-associating" evidence="5">
    <location>
        <begin position="717"/>
        <end position="812"/>
    </location>
</feature>
<evidence type="ECO:0000259" key="5">
    <source>
        <dbReference type="PROSITE" id="PS50200"/>
    </source>
</evidence>
<evidence type="ECO:0000256" key="3">
    <source>
        <dbReference type="SAM" id="MobiDB-lite"/>
    </source>
</evidence>
<dbReference type="Gene3D" id="3.10.20.90">
    <property type="entry name" value="Phosphatidylinositol 3-kinase Catalytic Subunit, Chain A, domain 1"/>
    <property type="match status" value="1"/>
</dbReference>
<feature type="region of interest" description="Disordered" evidence="3">
    <location>
        <begin position="667"/>
        <end position="708"/>
    </location>
</feature>
<dbReference type="AlphaFoldDB" id="A0A0K0ER65"/>
<feature type="domain" description="N-terminal Ras-GEF" evidence="6">
    <location>
        <begin position="65"/>
        <end position="189"/>
    </location>
</feature>
<dbReference type="Pfam" id="PF00617">
    <property type="entry name" value="RasGEF"/>
    <property type="match status" value="1"/>
</dbReference>
<evidence type="ECO:0000256" key="2">
    <source>
        <dbReference type="PROSITE-ProRule" id="PRU00168"/>
    </source>
</evidence>
<dbReference type="InterPro" id="IPR000651">
    <property type="entry name" value="Ras-like_Gua-exchang_fac_N"/>
</dbReference>
<evidence type="ECO:0000259" key="4">
    <source>
        <dbReference type="PROSITE" id="PS50009"/>
    </source>
</evidence>
<dbReference type="InterPro" id="IPR008937">
    <property type="entry name" value="Ras-like_GEF"/>
</dbReference>
<reference evidence="8" key="1">
    <citation type="submission" date="2015-08" db="UniProtKB">
        <authorList>
            <consortium name="WormBaseParasite"/>
        </authorList>
    </citation>
    <scope>IDENTIFICATION</scope>
</reference>
<dbReference type="CDD" id="cd00155">
    <property type="entry name" value="RasGEF"/>
    <property type="match status" value="1"/>
</dbReference>
<dbReference type="SUPFAM" id="SSF54236">
    <property type="entry name" value="Ubiquitin-like"/>
    <property type="match status" value="1"/>
</dbReference>
<dbReference type="PANTHER" id="PTHR23113:SF312">
    <property type="entry name" value="RAL GUANINE NUCLEOTIDE DISSOCIATION STIMULATOR-LIKE, ISOFORM E"/>
    <property type="match status" value="1"/>
</dbReference>
<evidence type="ECO:0000259" key="6">
    <source>
        <dbReference type="PROSITE" id="PS50212"/>
    </source>
</evidence>
<dbReference type="WBParaSite" id="TCONS_00000695.p1">
    <property type="protein sequence ID" value="TCONS_00000695.p1"/>
    <property type="gene ID" value="XLOC_000672"/>
</dbReference>
<dbReference type="SMART" id="SM00229">
    <property type="entry name" value="RasGEFN"/>
    <property type="match status" value="1"/>
</dbReference>
<organism evidence="8">
    <name type="scientific">Strongyloides stercoralis</name>
    <name type="common">Threadworm</name>
    <dbReference type="NCBI Taxonomy" id="6248"/>
    <lineage>
        <taxon>Eukaryota</taxon>
        <taxon>Metazoa</taxon>
        <taxon>Ecdysozoa</taxon>
        <taxon>Nematoda</taxon>
        <taxon>Chromadorea</taxon>
        <taxon>Rhabditida</taxon>
        <taxon>Tylenchina</taxon>
        <taxon>Panagrolaimomorpha</taxon>
        <taxon>Strongyloidoidea</taxon>
        <taxon>Strongyloididae</taxon>
        <taxon>Strongyloides</taxon>
    </lineage>
</organism>
<dbReference type="PROSITE" id="PS50212">
    <property type="entry name" value="RASGEF_NTER"/>
    <property type="match status" value="1"/>
</dbReference>
<dbReference type="InterPro" id="IPR023578">
    <property type="entry name" value="Ras_GEF_dom_sf"/>
</dbReference>
<accession>A0A0K0ER65</accession>
<proteinExistence type="predicted"/>
<keyword evidence="7" id="KW-1185">Reference proteome</keyword>
<dbReference type="InterPro" id="IPR000159">
    <property type="entry name" value="RA_dom"/>
</dbReference>
<dbReference type="PROSITE" id="PS50009">
    <property type="entry name" value="RASGEF_CAT"/>
    <property type="match status" value="1"/>
</dbReference>
<keyword evidence="1 2" id="KW-0344">Guanine-nucleotide releasing factor</keyword>
<dbReference type="Gene3D" id="1.10.840.10">
    <property type="entry name" value="Ras guanine-nucleotide exchange factors catalytic domain"/>
    <property type="match status" value="1"/>
</dbReference>
<evidence type="ECO:0000313" key="7">
    <source>
        <dbReference type="Proteomes" id="UP000035681"/>
    </source>
</evidence>
<dbReference type="CDD" id="cd06224">
    <property type="entry name" value="REM"/>
    <property type="match status" value="1"/>
</dbReference>
<name>A0A0K0ER65_STRER</name>
<dbReference type="SMART" id="SM00314">
    <property type="entry name" value="RA"/>
    <property type="match status" value="1"/>
</dbReference>
<evidence type="ECO:0000256" key="1">
    <source>
        <dbReference type="ARBA" id="ARBA00022658"/>
    </source>
</evidence>
<dbReference type="GO" id="GO:0007265">
    <property type="term" value="P:Ras protein signal transduction"/>
    <property type="evidence" value="ECO:0007669"/>
    <property type="project" value="TreeGrafter"/>
</dbReference>
<dbReference type="InterPro" id="IPR029071">
    <property type="entry name" value="Ubiquitin-like_domsf"/>
</dbReference>
<dbReference type="Pfam" id="PF00788">
    <property type="entry name" value="RA"/>
    <property type="match status" value="1"/>
</dbReference>
<dbReference type="Gene3D" id="1.20.870.10">
    <property type="entry name" value="Son of sevenless (SoS) protein Chain: S domain 1"/>
    <property type="match status" value="1"/>
</dbReference>